<evidence type="ECO:0000256" key="2">
    <source>
        <dbReference type="SAM" id="SignalP"/>
    </source>
</evidence>
<reference evidence="3 4" key="2">
    <citation type="submission" date="2018-11" db="EMBL/GenBank/DDBJ databases">
        <authorList>
            <consortium name="Pathogen Informatics"/>
        </authorList>
    </citation>
    <scope>NUCLEOTIDE SEQUENCE [LARGE SCALE GENOMIC DNA]</scope>
</reference>
<feature type="region of interest" description="Disordered" evidence="1">
    <location>
        <begin position="219"/>
        <end position="273"/>
    </location>
</feature>
<keyword evidence="2" id="KW-0732">Signal</keyword>
<feature type="compositionally biased region" description="Basic and acidic residues" evidence="1">
    <location>
        <begin position="222"/>
        <end position="233"/>
    </location>
</feature>
<reference evidence="5" key="1">
    <citation type="submission" date="2016-06" db="UniProtKB">
        <authorList>
            <consortium name="WormBaseParasite"/>
        </authorList>
    </citation>
    <scope>IDENTIFICATION</scope>
</reference>
<feature type="compositionally biased region" description="Basic and acidic residues" evidence="1">
    <location>
        <begin position="173"/>
        <end position="183"/>
    </location>
</feature>
<feature type="compositionally biased region" description="Basic and acidic residues" evidence="1">
    <location>
        <begin position="156"/>
        <end position="166"/>
    </location>
</feature>
<evidence type="ECO:0000313" key="3">
    <source>
        <dbReference type="EMBL" id="VDN20292.1"/>
    </source>
</evidence>
<dbReference type="WBParaSite" id="GPUH_0001236101-mRNA-1">
    <property type="protein sequence ID" value="GPUH_0001236101-mRNA-1"/>
    <property type="gene ID" value="GPUH_0001236101"/>
</dbReference>
<keyword evidence="4" id="KW-1185">Reference proteome</keyword>
<name>A0A183DUF6_9BILA</name>
<evidence type="ECO:0000256" key="1">
    <source>
        <dbReference type="SAM" id="MobiDB-lite"/>
    </source>
</evidence>
<evidence type="ECO:0000313" key="5">
    <source>
        <dbReference type="WBParaSite" id="GPUH_0001236101-mRNA-1"/>
    </source>
</evidence>
<organism evidence="5">
    <name type="scientific">Gongylonema pulchrum</name>
    <dbReference type="NCBI Taxonomy" id="637853"/>
    <lineage>
        <taxon>Eukaryota</taxon>
        <taxon>Metazoa</taxon>
        <taxon>Ecdysozoa</taxon>
        <taxon>Nematoda</taxon>
        <taxon>Chromadorea</taxon>
        <taxon>Rhabditida</taxon>
        <taxon>Spirurina</taxon>
        <taxon>Spiruromorpha</taxon>
        <taxon>Spiruroidea</taxon>
        <taxon>Gongylonematidae</taxon>
        <taxon>Gongylonema</taxon>
    </lineage>
</organism>
<dbReference type="Proteomes" id="UP000271098">
    <property type="component" value="Unassembled WGS sequence"/>
</dbReference>
<evidence type="ECO:0000313" key="4">
    <source>
        <dbReference type="Proteomes" id="UP000271098"/>
    </source>
</evidence>
<sequence>MVLFAQGLSISIAMQLWVQAVSGGEELEGGKQAVNDERSDCKQQPTNEAPITESNTTRAERAMKSVEEICSDRHMNEAQITESNTTPAERTMKSAEEICSDRHIFIEEDKALVYIDGELAERACRAICVPKTLLGEDEEKAKEYSAKPSISSLGRAAEHRSGEKSKKTQQVDGGKKERSRSVSERNSVAGLSKKEIFAKFGLQDFVVVLDRLNEDSVSYETRGSKNIEAEEKSRKRKRKEAASRSPDSSREEPVQSPDDQPLQLYRKTKKERKPDSLRVSDDCFVCRRALNECTDLWAELISDKSSAVMLLDRYGTMLNGPAAPTVETLYEFLCAHAEFTPVLPSHKILKKRAGDS</sequence>
<protein>
    <submittedName>
        <fullName evidence="5">Doublecortin domain-containing protein</fullName>
    </submittedName>
</protein>
<proteinExistence type="predicted"/>
<gene>
    <name evidence="3" type="ORF">GPUH_LOCUS12347</name>
</gene>
<accession>A0A183DUF6</accession>
<feature type="signal peptide" evidence="2">
    <location>
        <begin position="1"/>
        <end position="23"/>
    </location>
</feature>
<dbReference type="EMBL" id="UYRT01079247">
    <property type="protein sequence ID" value="VDN20292.1"/>
    <property type="molecule type" value="Genomic_DNA"/>
</dbReference>
<dbReference type="AlphaFoldDB" id="A0A183DUF6"/>
<feature type="region of interest" description="Disordered" evidence="1">
    <location>
        <begin position="139"/>
        <end position="186"/>
    </location>
</feature>
<feature type="chain" id="PRO_5043138874" evidence="2">
    <location>
        <begin position="24"/>
        <end position="356"/>
    </location>
</feature>